<dbReference type="PANTHER" id="PTHR47628">
    <property type="match status" value="1"/>
</dbReference>
<dbReference type="GO" id="GO:0006865">
    <property type="term" value="P:amino acid transport"/>
    <property type="evidence" value="ECO:0007669"/>
    <property type="project" value="InterPro"/>
</dbReference>
<dbReference type="InterPro" id="IPR028082">
    <property type="entry name" value="Peripla_BP_I"/>
</dbReference>
<reference evidence="1 2" key="1">
    <citation type="submission" date="2016-10" db="EMBL/GenBank/DDBJ databases">
        <authorList>
            <person name="de Groot N.N."/>
        </authorList>
    </citation>
    <scope>NUCLEOTIDE SEQUENCE [LARGE SCALE GENOMIC DNA]</scope>
    <source>
        <strain evidence="1 2">MT12</strain>
    </source>
</reference>
<dbReference type="Proteomes" id="UP000198992">
    <property type="component" value="Unassembled WGS sequence"/>
</dbReference>
<dbReference type="Gene3D" id="3.40.50.2300">
    <property type="match status" value="2"/>
</dbReference>
<evidence type="ECO:0000313" key="2">
    <source>
        <dbReference type="Proteomes" id="UP000198992"/>
    </source>
</evidence>
<proteinExistence type="predicted"/>
<name>A0A1H5J9G5_9BRAD</name>
<dbReference type="RefSeq" id="WP_057015919.1">
    <property type="nucleotide sequence ID" value="NZ_FNTH01000001.1"/>
</dbReference>
<dbReference type="SUPFAM" id="SSF53822">
    <property type="entry name" value="Periplasmic binding protein-like I"/>
    <property type="match status" value="1"/>
</dbReference>
<dbReference type="InterPro" id="IPR006311">
    <property type="entry name" value="TAT_signal"/>
</dbReference>
<evidence type="ECO:0000313" key="1">
    <source>
        <dbReference type="EMBL" id="SEE49156.1"/>
    </source>
</evidence>
<dbReference type="PANTHER" id="PTHR47628:SF1">
    <property type="entry name" value="ALIPHATIC AMIDASE EXPRESSION-REGULATING PROTEIN"/>
    <property type="match status" value="1"/>
</dbReference>
<dbReference type="InterPro" id="IPR039570">
    <property type="entry name" value="AmiC_PBP1"/>
</dbReference>
<dbReference type="AlphaFoldDB" id="A0A1H5J9G5"/>
<dbReference type="GO" id="GO:0033218">
    <property type="term" value="F:amide binding"/>
    <property type="evidence" value="ECO:0007669"/>
    <property type="project" value="InterPro"/>
</dbReference>
<accession>A0A1H5J9G5</accession>
<protein>
    <submittedName>
        <fullName evidence="1">Amino acid/amide ABC transporter substrate-binding protein, HAAT family</fullName>
    </submittedName>
</protein>
<dbReference type="PROSITE" id="PS51318">
    <property type="entry name" value="TAT"/>
    <property type="match status" value="1"/>
</dbReference>
<gene>
    <name evidence="1" type="ORF">SAMN05444164_8326</name>
</gene>
<dbReference type="PRINTS" id="PR00337">
    <property type="entry name" value="LEUILEVALBP"/>
</dbReference>
<dbReference type="EMBL" id="FNTH01000001">
    <property type="protein sequence ID" value="SEE49156.1"/>
    <property type="molecule type" value="Genomic_DNA"/>
</dbReference>
<dbReference type="CDD" id="cd06357">
    <property type="entry name" value="PBP1_AmiC"/>
    <property type="match status" value="1"/>
</dbReference>
<dbReference type="Pfam" id="PF13433">
    <property type="entry name" value="Peripla_BP_5"/>
    <property type="match status" value="1"/>
</dbReference>
<organism evidence="1 2">
    <name type="scientific">Bradyrhizobium erythrophlei</name>
    <dbReference type="NCBI Taxonomy" id="1437360"/>
    <lineage>
        <taxon>Bacteria</taxon>
        <taxon>Pseudomonadati</taxon>
        <taxon>Pseudomonadota</taxon>
        <taxon>Alphaproteobacteria</taxon>
        <taxon>Hyphomicrobiales</taxon>
        <taxon>Nitrobacteraceae</taxon>
        <taxon>Bradyrhizobium</taxon>
    </lineage>
</organism>
<sequence length="416" mass="45800">MSISRRTLLRNTAALGAFAGAGLPHIWIKNADLAYAAGGEIKVGVLFSLTGTTAIIEESLNKATLLAIEEINAAGGIKGSKIVPIVEDPASDPATFSEKARKLVVGDKCVSVFGSYTSASRKAVLPVFERQNNLYWYPTLYEGRECSKNVIYTGAVPNQQQDEFVPWLVKKFGKKFYLIGSNYIYPKEENNYCKKLLEKLGGEVVAEEYVPLGHSEFSSVINKIRSTQPNVIFSTVVGDSVVALHRQYKAAGLDPEKMPMASLTTSENEVAAMGGEAAAGHFTSAPYFMVHKSPENEKFVEAYKKRWGADKVTHFVSEACYFQTYLFKQAVEKLATSDLTPPNIRDAVKGQEVIAPQGKVRIEPENLHTWLWPKIAQAKSNGQFEILVEAKEWLKPVPYAAYPGQSCTEKGLVEKS</sequence>
<dbReference type="InterPro" id="IPR000709">
    <property type="entry name" value="Leu_Ile_Val-bd"/>
</dbReference>